<sequence>MVRAIARRRSALVAEPRGRFGNAASVRARRRAAGGNVPPTPNPMGSPGDGCPGPIGLRLCLVHSPGIFRGCRSPSRCSPHR</sequence>
<proteinExistence type="predicted"/>
<dbReference type="EMBL" id="VSZQ01000094">
    <property type="protein sequence ID" value="TYR62575.1"/>
    <property type="molecule type" value="Genomic_DNA"/>
</dbReference>
<keyword evidence="3" id="KW-1185">Reference proteome</keyword>
<feature type="region of interest" description="Disordered" evidence="1">
    <location>
        <begin position="23"/>
        <end position="49"/>
    </location>
</feature>
<gene>
    <name evidence="2" type="ORF">FY004_18480</name>
</gene>
<dbReference type="AlphaFoldDB" id="A0A5D4JE32"/>
<organism evidence="2 3">
    <name type="scientific">Streptomyces parvus</name>
    <dbReference type="NCBI Taxonomy" id="66428"/>
    <lineage>
        <taxon>Bacteria</taxon>
        <taxon>Bacillati</taxon>
        <taxon>Actinomycetota</taxon>
        <taxon>Actinomycetes</taxon>
        <taxon>Kitasatosporales</taxon>
        <taxon>Streptomycetaceae</taxon>
        <taxon>Streptomyces</taxon>
    </lineage>
</organism>
<evidence type="ECO:0000256" key="1">
    <source>
        <dbReference type="SAM" id="MobiDB-lite"/>
    </source>
</evidence>
<reference evidence="2 3" key="1">
    <citation type="submission" date="2019-08" db="EMBL/GenBank/DDBJ databases">
        <title>Draft genome for granaticin producer strain Streptomyces parvus C05.</title>
        <authorList>
            <person name="Gonzalez-Pimentel J.L."/>
        </authorList>
    </citation>
    <scope>NUCLEOTIDE SEQUENCE [LARGE SCALE GENOMIC DNA]</scope>
    <source>
        <strain evidence="2 3">C05</strain>
    </source>
</reference>
<evidence type="ECO:0000313" key="3">
    <source>
        <dbReference type="Proteomes" id="UP000323242"/>
    </source>
</evidence>
<protein>
    <submittedName>
        <fullName evidence="2">Uncharacterized protein</fullName>
    </submittedName>
</protein>
<accession>A0A5D4JE32</accession>
<dbReference type="Proteomes" id="UP000323242">
    <property type="component" value="Unassembled WGS sequence"/>
</dbReference>
<name>A0A5D4JE32_9ACTN</name>
<comment type="caution">
    <text evidence="2">The sequence shown here is derived from an EMBL/GenBank/DDBJ whole genome shotgun (WGS) entry which is preliminary data.</text>
</comment>
<evidence type="ECO:0000313" key="2">
    <source>
        <dbReference type="EMBL" id="TYR62575.1"/>
    </source>
</evidence>